<dbReference type="AlphaFoldDB" id="A0A0R1WAP2"/>
<keyword evidence="2" id="KW-1185">Reference proteome</keyword>
<dbReference type="Proteomes" id="UP000051302">
    <property type="component" value="Unassembled WGS sequence"/>
</dbReference>
<evidence type="ECO:0008006" key="3">
    <source>
        <dbReference type="Google" id="ProtNLM"/>
    </source>
</evidence>
<proteinExistence type="predicted"/>
<reference evidence="1 2" key="1">
    <citation type="journal article" date="2015" name="Genome Announc.">
        <title>Expanding the biotechnology potential of lactobacilli through comparative genomics of 213 strains and associated genera.</title>
        <authorList>
            <person name="Sun Z."/>
            <person name="Harris H.M."/>
            <person name="McCann A."/>
            <person name="Guo C."/>
            <person name="Argimon S."/>
            <person name="Zhang W."/>
            <person name="Yang X."/>
            <person name="Jeffery I.B."/>
            <person name="Cooney J.C."/>
            <person name="Kagawa T.F."/>
            <person name="Liu W."/>
            <person name="Song Y."/>
            <person name="Salvetti E."/>
            <person name="Wrobel A."/>
            <person name="Rasinkangas P."/>
            <person name="Parkhill J."/>
            <person name="Rea M.C."/>
            <person name="O'Sullivan O."/>
            <person name="Ritari J."/>
            <person name="Douillard F.P."/>
            <person name="Paul Ross R."/>
            <person name="Yang R."/>
            <person name="Briner A.E."/>
            <person name="Felis G.E."/>
            <person name="de Vos W.M."/>
            <person name="Barrangou R."/>
            <person name="Klaenhammer T.R."/>
            <person name="Caufield P.W."/>
            <person name="Cui Y."/>
            <person name="Zhang H."/>
            <person name="O'Toole P.W."/>
        </authorList>
    </citation>
    <scope>NUCLEOTIDE SEQUENCE [LARGE SCALE GENOMIC DNA]</scope>
    <source>
        <strain evidence="1 2">DSM 16982</strain>
    </source>
</reference>
<name>A0A0R1WAP2_9LACO</name>
<dbReference type="STRING" id="1423774.FD31_GL001482"/>
<accession>A0A0R1WAP2</accession>
<organism evidence="1 2">
    <name type="scientific">Companilactobacillus nantensis DSM 16982</name>
    <dbReference type="NCBI Taxonomy" id="1423774"/>
    <lineage>
        <taxon>Bacteria</taxon>
        <taxon>Bacillati</taxon>
        <taxon>Bacillota</taxon>
        <taxon>Bacilli</taxon>
        <taxon>Lactobacillales</taxon>
        <taxon>Lactobacillaceae</taxon>
        <taxon>Companilactobacillus</taxon>
    </lineage>
</organism>
<dbReference type="EMBL" id="AZFV01000029">
    <property type="protein sequence ID" value="KRM14945.1"/>
    <property type="molecule type" value="Genomic_DNA"/>
</dbReference>
<dbReference type="PATRIC" id="fig|1423774.3.peg.1535"/>
<comment type="caution">
    <text evidence="1">The sequence shown here is derived from an EMBL/GenBank/DDBJ whole genome shotgun (WGS) entry which is preliminary data.</text>
</comment>
<gene>
    <name evidence="1" type="ORF">FD31_GL001482</name>
</gene>
<sequence length="91" mass="10837">MKLNDNTEAKRVLSELYTDINNAKDLDKEDYSKDFVLKTYNLLNKNYSFQYLFGRLRDDRKVRKTLSDLENGDKYMEQIDQFAHNVGYAIN</sequence>
<evidence type="ECO:0000313" key="2">
    <source>
        <dbReference type="Proteomes" id="UP000051302"/>
    </source>
</evidence>
<dbReference type="RefSeq" id="WP_057892886.1">
    <property type="nucleotide sequence ID" value="NZ_AZFV01000029.1"/>
</dbReference>
<protein>
    <recommendedName>
        <fullName evidence="3">Bacteriocin immunity protein</fullName>
    </recommendedName>
</protein>
<evidence type="ECO:0000313" key="1">
    <source>
        <dbReference type="EMBL" id="KRM14945.1"/>
    </source>
</evidence>